<dbReference type="PIRSF" id="PIRSF000804">
    <property type="entry name" value="DNA_pol_III_b"/>
    <property type="match status" value="1"/>
</dbReference>
<protein>
    <recommendedName>
        <fullName evidence="3 10">Beta sliding clamp</fullName>
    </recommendedName>
</protein>
<evidence type="ECO:0000256" key="7">
    <source>
        <dbReference type="ARBA" id="ARBA00022705"/>
    </source>
</evidence>
<evidence type="ECO:0000259" key="11">
    <source>
        <dbReference type="Pfam" id="PF00712"/>
    </source>
</evidence>
<keyword evidence="4 10" id="KW-0963">Cytoplasm</keyword>
<feature type="domain" description="DNA polymerase III beta sliding clamp C-terminal" evidence="13">
    <location>
        <begin position="254"/>
        <end position="376"/>
    </location>
</feature>
<dbReference type="CDD" id="cd00140">
    <property type="entry name" value="beta_clamp"/>
    <property type="match status" value="1"/>
</dbReference>
<dbReference type="Pfam" id="PF02767">
    <property type="entry name" value="DNA_pol3_beta_2"/>
    <property type="match status" value="1"/>
</dbReference>
<evidence type="ECO:0000313" key="14">
    <source>
        <dbReference type="EMBL" id="MET3575871.1"/>
    </source>
</evidence>
<comment type="caution">
    <text evidence="14">The sequence shown here is derived from an EMBL/GenBank/DDBJ whole genome shotgun (WGS) entry which is preliminary data.</text>
</comment>
<keyword evidence="7 10" id="KW-0235">DNA replication</keyword>
<dbReference type="RefSeq" id="WP_354197418.1">
    <property type="nucleotide sequence ID" value="NZ_JBEPLW010000013.1"/>
</dbReference>
<dbReference type="PANTHER" id="PTHR30478:SF0">
    <property type="entry name" value="BETA SLIDING CLAMP"/>
    <property type="match status" value="1"/>
</dbReference>
<dbReference type="InterPro" id="IPR022637">
    <property type="entry name" value="DNA_polIII_beta_cen"/>
</dbReference>
<keyword evidence="8 10" id="KW-0239">DNA-directed DNA polymerase</keyword>
<name>A0ABV2GC66_9BACL</name>
<comment type="similarity">
    <text evidence="2 10">Belongs to the beta sliding clamp family.</text>
</comment>
<evidence type="ECO:0000256" key="10">
    <source>
        <dbReference type="PIRNR" id="PIRNR000804"/>
    </source>
</evidence>
<comment type="subunit">
    <text evidence="10">Forms a ring-shaped head-to-tail homodimer around DNA.</text>
</comment>
<dbReference type="EMBL" id="JBEPLW010000013">
    <property type="protein sequence ID" value="MET3575871.1"/>
    <property type="molecule type" value="Genomic_DNA"/>
</dbReference>
<accession>A0ABV2GC66</accession>
<reference evidence="14 15" key="1">
    <citation type="submission" date="2024-06" db="EMBL/GenBank/DDBJ databases">
        <title>Genomic Encyclopedia of Type Strains, Phase IV (KMG-IV): sequencing the most valuable type-strain genomes for metagenomic binning, comparative biology and taxonomic classification.</title>
        <authorList>
            <person name="Goeker M."/>
        </authorList>
    </citation>
    <scope>NUCLEOTIDE SEQUENCE [LARGE SCALE GENOMIC DNA]</scope>
    <source>
        <strain evidence="14 15">DSM 26128</strain>
    </source>
</reference>
<dbReference type="Gene3D" id="3.70.10.10">
    <property type="match status" value="1"/>
</dbReference>
<sequence>MKFEIARDRLIDALNDVMKAVSSKATVQILTGIKLEVDEEGLRLTGSDSDITIRTFVPAEEDGEQLIRTSQGGSIVLQAKYFSEIVRKLPTNEVEIEVSNHLQTHIRSGKSEFHLIGSDAEDYPQLPEIDDDRHFAIPGDLLKTIIRETVFAVSTSESRPVLTGVHWQVKDGELVCVATDSHRLARRKTRLETAPEDEYSIVIPGKSLQELNKILGDSSEPVGITMSNKQVLFRAGHVLFYSRLLEGNYPDTSRLIPAEYKTDITVNGRTLLQSIDRASLLAREERNNVVRFMADGGNTVEISSNSPEIGKVEELVETSAVEGDELKISFSAKYMMDALRAIEGQDIVIRFSGAMRPFVLKSVDDDTLLQLILPVRTY</sequence>
<dbReference type="InterPro" id="IPR022635">
    <property type="entry name" value="DNA_polIII_beta_C"/>
</dbReference>
<dbReference type="NCBIfam" id="TIGR00663">
    <property type="entry name" value="dnan"/>
    <property type="match status" value="1"/>
</dbReference>
<comment type="function">
    <text evidence="10">Confers DNA tethering and processivity to DNA polymerases and other proteins. Acts as a clamp, forming a ring around DNA (a reaction catalyzed by the clamp-loading complex) which diffuses in an ATP-independent manner freely and bidirectionally along dsDNA. Initially characterized for its ability to contact the catalytic subunit of DNA polymerase III (Pol III), a complex, multichain enzyme responsible for most of the replicative synthesis in bacteria; Pol III exhibits 3'-5' exonuclease proofreading activity. The beta chain is required for initiation of replication as well as for processivity of DNA replication.</text>
</comment>
<feature type="domain" description="DNA polymerase III beta sliding clamp N-terminal" evidence="11">
    <location>
        <begin position="1"/>
        <end position="127"/>
    </location>
</feature>
<gene>
    <name evidence="14" type="ORF">ABID49_001777</name>
</gene>
<keyword evidence="6 10" id="KW-0548">Nucleotidyltransferase</keyword>
<evidence type="ECO:0000256" key="3">
    <source>
        <dbReference type="ARBA" id="ARBA00021035"/>
    </source>
</evidence>
<dbReference type="PANTHER" id="PTHR30478">
    <property type="entry name" value="DNA POLYMERASE III SUBUNIT BETA"/>
    <property type="match status" value="1"/>
</dbReference>
<evidence type="ECO:0000256" key="5">
    <source>
        <dbReference type="ARBA" id="ARBA00022679"/>
    </source>
</evidence>
<keyword evidence="15" id="KW-1185">Reference proteome</keyword>
<proteinExistence type="inferred from homology"/>
<keyword evidence="5 10" id="KW-0808">Transferase</keyword>
<comment type="subcellular location">
    <subcellularLocation>
        <location evidence="1 10">Cytoplasm</location>
    </subcellularLocation>
</comment>
<feature type="domain" description="DNA polymerase III beta sliding clamp central" evidence="12">
    <location>
        <begin position="137"/>
        <end position="251"/>
    </location>
</feature>
<evidence type="ECO:0000256" key="4">
    <source>
        <dbReference type="ARBA" id="ARBA00022490"/>
    </source>
</evidence>
<evidence type="ECO:0000259" key="13">
    <source>
        <dbReference type="Pfam" id="PF02768"/>
    </source>
</evidence>
<evidence type="ECO:0000256" key="6">
    <source>
        <dbReference type="ARBA" id="ARBA00022695"/>
    </source>
</evidence>
<dbReference type="InterPro" id="IPR022634">
    <property type="entry name" value="DNA_polIII_beta_N"/>
</dbReference>
<evidence type="ECO:0000256" key="2">
    <source>
        <dbReference type="ARBA" id="ARBA00010752"/>
    </source>
</evidence>
<evidence type="ECO:0000256" key="9">
    <source>
        <dbReference type="ARBA" id="ARBA00023125"/>
    </source>
</evidence>
<evidence type="ECO:0000256" key="1">
    <source>
        <dbReference type="ARBA" id="ARBA00004496"/>
    </source>
</evidence>
<keyword evidence="9" id="KW-0238">DNA-binding</keyword>
<dbReference type="GO" id="GO:0003887">
    <property type="term" value="F:DNA-directed DNA polymerase activity"/>
    <property type="evidence" value="ECO:0007669"/>
    <property type="project" value="UniProtKB-EC"/>
</dbReference>
<dbReference type="InterPro" id="IPR001001">
    <property type="entry name" value="DNA_polIII_beta"/>
</dbReference>
<dbReference type="InterPro" id="IPR046938">
    <property type="entry name" value="DNA_clamp_sf"/>
</dbReference>
<organism evidence="14 15">
    <name type="scientific">Bhargavaea ullalensis</name>
    <dbReference type="NCBI Taxonomy" id="1265685"/>
    <lineage>
        <taxon>Bacteria</taxon>
        <taxon>Bacillati</taxon>
        <taxon>Bacillota</taxon>
        <taxon>Bacilli</taxon>
        <taxon>Bacillales</taxon>
        <taxon>Caryophanaceae</taxon>
        <taxon>Bhargavaea</taxon>
    </lineage>
</organism>
<dbReference type="Proteomes" id="UP001549099">
    <property type="component" value="Unassembled WGS sequence"/>
</dbReference>
<evidence type="ECO:0000313" key="15">
    <source>
        <dbReference type="Proteomes" id="UP001549099"/>
    </source>
</evidence>
<dbReference type="SUPFAM" id="SSF55979">
    <property type="entry name" value="DNA clamp"/>
    <property type="match status" value="3"/>
</dbReference>
<dbReference type="Pfam" id="PF00712">
    <property type="entry name" value="DNA_pol3_beta"/>
    <property type="match status" value="1"/>
</dbReference>
<dbReference type="Pfam" id="PF02768">
    <property type="entry name" value="DNA_pol3_beta_3"/>
    <property type="match status" value="1"/>
</dbReference>
<evidence type="ECO:0000256" key="8">
    <source>
        <dbReference type="ARBA" id="ARBA00022932"/>
    </source>
</evidence>
<dbReference type="SMART" id="SM00480">
    <property type="entry name" value="POL3Bc"/>
    <property type="match status" value="1"/>
</dbReference>
<evidence type="ECO:0000259" key="12">
    <source>
        <dbReference type="Pfam" id="PF02767"/>
    </source>
</evidence>
<dbReference type="Gene3D" id="3.10.150.10">
    <property type="entry name" value="DNA Polymerase III, subunit A, domain 2"/>
    <property type="match status" value="1"/>
</dbReference>